<evidence type="ECO:0000259" key="1">
    <source>
        <dbReference type="Pfam" id="PF13673"/>
    </source>
</evidence>
<dbReference type="EMBL" id="MN738885">
    <property type="protein sequence ID" value="QHT29909.1"/>
    <property type="molecule type" value="Genomic_DNA"/>
</dbReference>
<evidence type="ECO:0000313" key="2">
    <source>
        <dbReference type="EMBL" id="QHT29909.1"/>
    </source>
</evidence>
<dbReference type="InterPro" id="IPR000182">
    <property type="entry name" value="GNAT_dom"/>
</dbReference>
<dbReference type="AlphaFoldDB" id="A0A6C0ENM8"/>
<name>A0A6C0ENM8_9ZZZZ</name>
<organism evidence="2">
    <name type="scientific">viral metagenome</name>
    <dbReference type="NCBI Taxonomy" id="1070528"/>
    <lineage>
        <taxon>unclassified sequences</taxon>
        <taxon>metagenomes</taxon>
        <taxon>organismal metagenomes</taxon>
    </lineage>
</organism>
<dbReference type="SUPFAM" id="SSF55729">
    <property type="entry name" value="Acyl-CoA N-acyltransferases (Nat)"/>
    <property type="match status" value="1"/>
</dbReference>
<proteinExistence type="predicted"/>
<dbReference type="Gene3D" id="3.40.630.30">
    <property type="match status" value="1"/>
</dbReference>
<reference evidence="2" key="1">
    <citation type="journal article" date="2020" name="Nature">
        <title>Giant virus diversity and host interactions through global metagenomics.</title>
        <authorList>
            <person name="Schulz F."/>
            <person name="Roux S."/>
            <person name="Paez-Espino D."/>
            <person name="Jungbluth S."/>
            <person name="Walsh D.A."/>
            <person name="Denef V.J."/>
            <person name="McMahon K.D."/>
            <person name="Konstantinidis K.T."/>
            <person name="Eloe-Fadrosh E.A."/>
            <person name="Kyrpides N.C."/>
            <person name="Woyke T."/>
        </authorList>
    </citation>
    <scope>NUCLEOTIDE SEQUENCE</scope>
    <source>
        <strain evidence="2">GVMAG-M-3300009068-24</strain>
    </source>
</reference>
<protein>
    <recommendedName>
        <fullName evidence="1">N-acetyltransferase domain-containing protein</fullName>
    </recommendedName>
</protein>
<dbReference type="Pfam" id="PF13673">
    <property type="entry name" value="Acetyltransf_10"/>
    <property type="match status" value="1"/>
</dbReference>
<feature type="domain" description="N-acetyltransferase" evidence="1">
    <location>
        <begin position="92"/>
        <end position="152"/>
    </location>
</feature>
<dbReference type="InterPro" id="IPR016181">
    <property type="entry name" value="Acyl_CoA_acyltransferase"/>
</dbReference>
<accession>A0A6C0ENM8</accession>
<sequence length="186" mass="22017">MNFYSDRIIHDIMDHAPLETMIDQLQSFVAQYEYLVVKYCYGIIQPRYLSNLLNDSRIVIAFHCLDQEFDMSNCPSLLIYRKCRMPDEIRYYILLTCTKRGFRNNGYASRLLDGLVDRIREDMVGIQPTKILLSSVEDAVLFYEAYGFRWTRESIGTYPVLMEYEFYDPAKEYFMMEYVVKGDEGA</sequence>
<dbReference type="GO" id="GO:0016747">
    <property type="term" value="F:acyltransferase activity, transferring groups other than amino-acyl groups"/>
    <property type="evidence" value="ECO:0007669"/>
    <property type="project" value="InterPro"/>
</dbReference>